<feature type="region of interest" description="Disordered" evidence="1">
    <location>
        <begin position="568"/>
        <end position="593"/>
    </location>
</feature>
<gene>
    <name evidence="4" type="ORF">FNV43_RR16813</name>
</gene>
<protein>
    <recommendedName>
        <fullName evidence="3">TOD1/MUCI70 glycosyltransferase-like domain-containing protein</fullName>
    </recommendedName>
</protein>
<feature type="compositionally biased region" description="Basic residues" evidence="1">
    <location>
        <begin position="568"/>
        <end position="586"/>
    </location>
</feature>
<keyword evidence="5" id="KW-1185">Reference proteome</keyword>
<dbReference type="InterPro" id="IPR006852">
    <property type="entry name" value="TOD1_MUCI70"/>
</dbReference>
<evidence type="ECO:0000313" key="5">
    <source>
        <dbReference type="Proteomes" id="UP000796880"/>
    </source>
</evidence>
<name>A0A8K0MDN7_9ROSA</name>
<evidence type="ECO:0000256" key="1">
    <source>
        <dbReference type="SAM" id="MobiDB-lite"/>
    </source>
</evidence>
<sequence length="593" mass="67498">MTGGAIGLRTGSYGSLQQQPQNGLSHLQTAPGLVRKPSKMLFSSSREKEKLRPFICRCLGRRKVAMLLLVVLALLVFIFGSFTVNKESTTVNVTQHSQVIVTSDKWTPSDSESIPVLEDGHDVKNTTLNTMTGSDGSNAQIPFHLRAHRLPLPKNPAVVVPENDPPFVNPCESFAFPPPPPPDPKRIGPRPCPVCYIPVELALASMPRLPSVSPVVHNLTYVLDENPTRSEPYGGSEFGGYPSVQQRADSFDIKESMKVHCGFVKGSKPGKQTGFDIDEADLMELQQFHDVIVASAIFGNYDIIQQPKNVSELAKKLVPFYMFIDEETEAYLKNSSDFASSKKVGLWRIIVVHNIPYSDSRRNGKIPKLLLHRIFPNVRYSIWIDGKLQLVVDPYQVLERFLWRQNATFAISRHYKRYDVFEEAEANRAAGKYDNVSIDRQVEFYRKEGLKPYSKAKLPITSDVPEGCVIIREHIAITNLFSCLWFNEVDRFTSRDQLSFSTVRDKVMERVIWSINMFMDCERRNFVIQAYHRELLEHMPPPVKVIRYFPPVLPINNRYAKILTGKKTSTRRGKEKKYSSKRHRKSISRDNLL</sequence>
<proteinExistence type="predicted"/>
<dbReference type="Proteomes" id="UP000796880">
    <property type="component" value="Unassembled WGS sequence"/>
</dbReference>
<evidence type="ECO:0000259" key="3">
    <source>
        <dbReference type="Pfam" id="PF04765"/>
    </source>
</evidence>
<dbReference type="Pfam" id="PF04765">
    <property type="entry name" value="TOD1_MUCI70"/>
    <property type="match status" value="1"/>
</dbReference>
<feature type="compositionally biased region" description="Polar residues" evidence="1">
    <location>
        <begin position="12"/>
        <end position="23"/>
    </location>
</feature>
<comment type="caution">
    <text evidence="4">The sequence shown here is derived from an EMBL/GenBank/DDBJ whole genome shotgun (WGS) entry which is preliminary data.</text>
</comment>
<accession>A0A8K0MDN7</accession>
<dbReference type="EMBL" id="VOIH02000007">
    <property type="protein sequence ID" value="KAF3442895.1"/>
    <property type="molecule type" value="Genomic_DNA"/>
</dbReference>
<dbReference type="PANTHER" id="PTHR12956:SF61">
    <property type="entry name" value="TRNA (MET) CYTIDINE ACETYLTRANSFERASE-RELATED"/>
    <property type="match status" value="1"/>
</dbReference>
<dbReference type="OrthoDB" id="1905162at2759"/>
<evidence type="ECO:0000256" key="2">
    <source>
        <dbReference type="SAM" id="Phobius"/>
    </source>
</evidence>
<keyword evidence="2" id="KW-1133">Transmembrane helix</keyword>
<feature type="domain" description="TOD1/MUCI70 glycosyltransferase-like" evidence="3">
    <location>
        <begin position="219"/>
        <end position="532"/>
    </location>
</feature>
<dbReference type="AlphaFoldDB" id="A0A8K0MDN7"/>
<dbReference type="InterPro" id="IPR048354">
    <property type="entry name" value="TOD1_MUCI70_glycTrfase_dom"/>
</dbReference>
<reference evidence="4" key="1">
    <citation type="submission" date="2020-03" db="EMBL/GenBank/DDBJ databases">
        <title>A high-quality chromosome-level genome assembly of a woody plant with both climbing and erect habits, Rhamnella rubrinervis.</title>
        <authorList>
            <person name="Lu Z."/>
            <person name="Yang Y."/>
            <person name="Zhu X."/>
            <person name="Sun Y."/>
        </authorList>
    </citation>
    <scope>NUCLEOTIDE SEQUENCE</scope>
    <source>
        <strain evidence="4">BYM</strain>
        <tissue evidence="4">Leaf</tissue>
    </source>
</reference>
<keyword evidence="2" id="KW-0812">Transmembrane</keyword>
<evidence type="ECO:0000313" key="4">
    <source>
        <dbReference type="EMBL" id="KAF3442895.1"/>
    </source>
</evidence>
<dbReference type="PANTHER" id="PTHR12956">
    <property type="entry name" value="ALKALINE CERAMIDASE-RELATED"/>
    <property type="match status" value="1"/>
</dbReference>
<feature type="region of interest" description="Disordered" evidence="1">
    <location>
        <begin position="1"/>
        <end position="23"/>
    </location>
</feature>
<feature type="transmembrane region" description="Helical" evidence="2">
    <location>
        <begin position="64"/>
        <end position="84"/>
    </location>
</feature>
<organism evidence="4 5">
    <name type="scientific">Rhamnella rubrinervis</name>
    <dbReference type="NCBI Taxonomy" id="2594499"/>
    <lineage>
        <taxon>Eukaryota</taxon>
        <taxon>Viridiplantae</taxon>
        <taxon>Streptophyta</taxon>
        <taxon>Embryophyta</taxon>
        <taxon>Tracheophyta</taxon>
        <taxon>Spermatophyta</taxon>
        <taxon>Magnoliopsida</taxon>
        <taxon>eudicotyledons</taxon>
        <taxon>Gunneridae</taxon>
        <taxon>Pentapetalae</taxon>
        <taxon>rosids</taxon>
        <taxon>fabids</taxon>
        <taxon>Rosales</taxon>
        <taxon>Rhamnaceae</taxon>
        <taxon>rhamnoid group</taxon>
        <taxon>Rhamneae</taxon>
        <taxon>Rhamnella</taxon>
    </lineage>
</organism>
<keyword evidence="2" id="KW-0472">Membrane</keyword>